<evidence type="ECO:0000313" key="2">
    <source>
        <dbReference type="Proteomes" id="UP001056120"/>
    </source>
</evidence>
<protein>
    <submittedName>
        <fullName evidence="1">Uncharacterized protein</fullName>
    </submittedName>
</protein>
<accession>A0ACB9ERJ6</accession>
<comment type="caution">
    <text evidence="1">The sequence shown here is derived from an EMBL/GenBank/DDBJ whole genome shotgun (WGS) entry which is preliminary data.</text>
</comment>
<dbReference type="EMBL" id="CM042034">
    <property type="protein sequence ID" value="KAI3761678.1"/>
    <property type="molecule type" value="Genomic_DNA"/>
</dbReference>
<name>A0ACB9ERJ6_9ASTR</name>
<sequence>MVLCEKSLVIGSKETHGAKLQNYNNTYIHTVEDTVAVEMKANMLFLLVIINLSLILRVTTGNIEIGIGVILDMDSSVGKVSKICIKMALRDFYQTHNCTTKIIPYFRDSKSDRLQAASAAIQLIKDFKVSAIIGPQRSSEADFVVDIGNKARVPILSLATTPSLSPEENPYFIRVSQTSSSQAQPISEFIKSFPWREAVLVYQDGDFGTGLIPSLSEALLNVGVQLKHPIVISPSASDDDHIISDALHNLKTNQTRVFVVHLLPDLASLFFKKAKQADMMQDGYVWIITDVVTNLLHTIDTDSMQGVVGVKPYIPISDDLKKFQDRFKRKNPSQVINVYGLWSYDATFALAMAVERLGRATTFQQQPPPIITDLDAIGISTLGQRLLSEIIKTKLKGLSGDFSLVDRQLQSDSGYQIVNIVGQEDKPIYVWNNSRLYNYSNKEDIRWPNGSNHPPQGWEIPENKLKVGYPDIDGFPEFIKNGTEPTGFCVDVFKAVMEELRLPHPLSYDYIPYSIKKNLTSGSYNDLVNQIYLKKYDVVIGDVTIRANRSNYVDFTLPYTDSGVSMIVPIRKDESKNAWIFMRPLEKQLWLTSCGFFIYTGVVIWVLEHGVNKEFRGRPYKQVGMIFWFSFSTLVFAHKEKMISNLSRFVVIVWVFVVLVLQSSYIASLTSILTVQQLQPDFTDIHDLIRQGDSIGYKEGSFVEQMLKDMGFQEANLRGYDSLEDYDSALSHGNVSAIFDELPYLKLFLRNNCNKYIMVGPTYKTAGFGFAFPKGSPLLPLVSKALLQVTENKLDIISNTWLGKKADCSSGGSGSRSGRLSLDSFLGLFLIAGVSSTSALIIYLFIFLYENRDMLLSDASIHQKLSEIARTFHQEKQEDAPKDDDFLVIENNITNPPPTPENHQVSDDDEAEATPAHDGIETRN</sequence>
<dbReference type="Proteomes" id="UP001056120">
    <property type="component" value="Linkage Group LG17"/>
</dbReference>
<gene>
    <name evidence="1" type="ORF">L1987_52099</name>
</gene>
<organism evidence="1 2">
    <name type="scientific">Smallanthus sonchifolius</name>
    <dbReference type="NCBI Taxonomy" id="185202"/>
    <lineage>
        <taxon>Eukaryota</taxon>
        <taxon>Viridiplantae</taxon>
        <taxon>Streptophyta</taxon>
        <taxon>Embryophyta</taxon>
        <taxon>Tracheophyta</taxon>
        <taxon>Spermatophyta</taxon>
        <taxon>Magnoliopsida</taxon>
        <taxon>eudicotyledons</taxon>
        <taxon>Gunneridae</taxon>
        <taxon>Pentapetalae</taxon>
        <taxon>asterids</taxon>
        <taxon>campanulids</taxon>
        <taxon>Asterales</taxon>
        <taxon>Asteraceae</taxon>
        <taxon>Asteroideae</taxon>
        <taxon>Heliantheae alliance</taxon>
        <taxon>Millerieae</taxon>
        <taxon>Smallanthus</taxon>
    </lineage>
</organism>
<reference evidence="2" key="1">
    <citation type="journal article" date="2022" name="Mol. Ecol. Resour.">
        <title>The genomes of chicory, endive, great burdock and yacon provide insights into Asteraceae palaeo-polyploidization history and plant inulin production.</title>
        <authorList>
            <person name="Fan W."/>
            <person name="Wang S."/>
            <person name="Wang H."/>
            <person name="Wang A."/>
            <person name="Jiang F."/>
            <person name="Liu H."/>
            <person name="Zhao H."/>
            <person name="Xu D."/>
            <person name="Zhang Y."/>
        </authorList>
    </citation>
    <scope>NUCLEOTIDE SEQUENCE [LARGE SCALE GENOMIC DNA]</scope>
    <source>
        <strain evidence="2">cv. Yunnan</strain>
    </source>
</reference>
<reference evidence="1 2" key="2">
    <citation type="journal article" date="2022" name="Mol. Ecol. Resour.">
        <title>The genomes of chicory, endive, great burdock and yacon provide insights into Asteraceae paleo-polyploidization history and plant inulin production.</title>
        <authorList>
            <person name="Fan W."/>
            <person name="Wang S."/>
            <person name="Wang H."/>
            <person name="Wang A."/>
            <person name="Jiang F."/>
            <person name="Liu H."/>
            <person name="Zhao H."/>
            <person name="Xu D."/>
            <person name="Zhang Y."/>
        </authorList>
    </citation>
    <scope>NUCLEOTIDE SEQUENCE [LARGE SCALE GENOMIC DNA]</scope>
    <source>
        <strain evidence="2">cv. Yunnan</strain>
        <tissue evidence="1">Leaves</tissue>
    </source>
</reference>
<proteinExistence type="predicted"/>
<keyword evidence="2" id="KW-1185">Reference proteome</keyword>
<evidence type="ECO:0000313" key="1">
    <source>
        <dbReference type="EMBL" id="KAI3761678.1"/>
    </source>
</evidence>